<protein>
    <submittedName>
        <fullName evidence="1">Uncharacterized protein</fullName>
    </submittedName>
</protein>
<dbReference type="PhylomeDB" id="E9HD82"/>
<evidence type="ECO:0000313" key="1">
    <source>
        <dbReference type="EMBL" id="EFX70319.1"/>
    </source>
</evidence>
<evidence type="ECO:0000313" key="2">
    <source>
        <dbReference type="Proteomes" id="UP000000305"/>
    </source>
</evidence>
<dbReference type="AlphaFoldDB" id="E9HD82"/>
<accession>E9HD82</accession>
<dbReference type="HOGENOM" id="CLU_1344466_0_0_1"/>
<dbReference type="EMBL" id="GL732622">
    <property type="protein sequence ID" value="EFX70319.1"/>
    <property type="molecule type" value="Genomic_DNA"/>
</dbReference>
<dbReference type="InParanoid" id="E9HD82"/>
<dbReference type="KEGG" id="dpx:DAPPUDRAFT_328202"/>
<organism evidence="1 2">
    <name type="scientific">Daphnia pulex</name>
    <name type="common">Water flea</name>
    <dbReference type="NCBI Taxonomy" id="6669"/>
    <lineage>
        <taxon>Eukaryota</taxon>
        <taxon>Metazoa</taxon>
        <taxon>Ecdysozoa</taxon>
        <taxon>Arthropoda</taxon>
        <taxon>Crustacea</taxon>
        <taxon>Branchiopoda</taxon>
        <taxon>Diplostraca</taxon>
        <taxon>Cladocera</taxon>
        <taxon>Anomopoda</taxon>
        <taxon>Daphniidae</taxon>
        <taxon>Daphnia</taxon>
    </lineage>
</organism>
<sequence length="204" mass="23259">MEDFEAGERPRIINKPSHGLKHQIPVTKVPITLSTNTAHQLNNHLFVMMITILKTNLGSSRNPPNPASIRQISRIQSPTSTVQCKNNSAAIIDDRSPTHNLFQQYDQDISWVILKSPEQTDDQYSSFEIYPHDKQPDNVKQVPEMTSSTTNLWLALKSDYLRNNSTFSSLKSISPYDQPYYSNDPSNKNRNTINREILNTEITS</sequence>
<gene>
    <name evidence="1" type="ORF">DAPPUDRAFT_328202</name>
</gene>
<keyword evidence="2" id="KW-1185">Reference proteome</keyword>
<reference evidence="1 2" key="1">
    <citation type="journal article" date="2011" name="Science">
        <title>The ecoresponsive genome of Daphnia pulex.</title>
        <authorList>
            <person name="Colbourne J.K."/>
            <person name="Pfrender M.E."/>
            <person name="Gilbert D."/>
            <person name="Thomas W.K."/>
            <person name="Tucker A."/>
            <person name="Oakley T.H."/>
            <person name="Tokishita S."/>
            <person name="Aerts A."/>
            <person name="Arnold G.J."/>
            <person name="Basu M.K."/>
            <person name="Bauer D.J."/>
            <person name="Caceres C.E."/>
            <person name="Carmel L."/>
            <person name="Casola C."/>
            <person name="Choi J.H."/>
            <person name="Detter J.C."/>
            <person name="Dong Q."/>
            <person name="Dusheyko S."/>
            <person name="Eads B.D."/>
            <person name="Frohlich T."/>
            <person name="Geiler-Samerotte K.A."/>
            <person name="Gerlach D."/>
            <person name="Hatcher P."/>
            <person name="Jogdeo S."/>
            <person name="Krijgsveld J."/>
            <person name="Kriventseva E.V."/>
            <person name="Kultz D."/>
            <person name="Laforsch C."/>
            <person name="Lindquist E."/>
            <person name="Lopez J."/>
            <person name="Manak J.R."/>
            <person name="Muller J."/>
            <person name="Pangilinan J."/>
            <person name="Patwardhan R.P."/>
            <person name="Pitluck S."/>
            <person name="Pritham E.J."/>
            <person name="Rechtsteiner A."/>
            <person name="Rho M."/>
            <person name="Rogozin I.B."/>
            <person name="Sakarya O."/>
            <person name="Salamov A."/>
            <person name="Schaack S."/>
            <person name="Shapiro H."/>
            <person name="Shiga Y."/>
            <person name="Skalitzky C."/>
            <person name="Smith Z."/>
            <person name="Souvorov A."/>
            <person name="Sung W."/>
            <person name="Tang Z."/>
            <person name="Tsuchiya D."/>
            <person name="Tu H."/>
            <person name="Vos H."/>
            <person name="Wang M."/>
            <person name="Wolf Y.I."/>
            <person name="Yamagata H."/>
            <person name="Yamada T."/>
            <person name="Ye Y."/>
            <person name="Shaw J.R."/>
            <person name="Andrews J."/>
            <person name="Crease T.J."/>
            <person name="Tang H."/>
            <person name="Lucas S.M."/>
            <person name="Robertson H.M."/>
            <person name="Bork P."/>
            <person name="Koonin E.V."/>
            <person name="Zdobnov E.M."/>
            <person name="Grigoriev I.V."/>
            <person name="Lynch M."/>
            <person name="Boore J.L."/>
        </authorList>
    </citation>
    <scope>NUCLEOTIDE SEQUENCE [LARGE SCALE GENOMIC DNA]</scope>
</reference>
<dbReference type="Proteomes" id="UP000000305">
    <property type="component" value="Unassembled WGS sequence"/>
</dbReference>
<proteinExistence type="predicted"/>
<name>E9HD82_DAPPU</name>